<dbReference type="InterPro" id="IPR009506">
    <property type="entry name" value="YjiS-like"/>
</dbReference>
<dbReference type="Pfam" id="PF06568">
    <property type="entry name" value="YjiS-like"/>
    <property type="match status" value="1"/>
</dbReference>
<evidence type="ECO:0000313" key="4">
    <source>
        <dbReference type="Proteomes" id="UP000190092"/>
    </source>
</evidence>
<sequence>MSTLSNVRALARAEAPSFSFGRAVALLAGAIVVGVEALMNRAELHRSRRQLAELDDRLLRDIGIDRGRAAFEADKSFWG</sequence>
<dbReference type="STRING" id="225324.SAMN02745126_03035"/>
<dbReference type="Proteomes" id="UP000190092">
    <property type="component" value="Unassembled WGS sequence"/>
</dbReference>
<protein>
    <recommendedName>
        <fullName evidence="2">YjiS-like domain-containing protein</fullName>
    </recommendedName>
</protein>
<proteinExistence type="predicted"/>
<dbReference type="RefSeq" id="WP_085934665.1">
    <property type="nucleotide sequence ID" value="NZ_FUWJ01000002.1"/>
</dbReference>
<accession>A0A1T4PW68</accession>
<feature type="domain" description="YjiS-like" evidence="2">
    <location>
        <begin position="36"/>
        <end position="67"/>
    </location>
</feature>
<dbReference type="AlphaFoldDB" id="A0A1T4PW68"/>
<keyword evidence="1" id="KW-1133">Transmembrane helix</keyword>
<keyword evidence="1" id="KW-0812">Transmembrane</keyword>
<evidence type="ECO:0000313" key="3">
    <source>
        <dbReference type="EMBL" id="SJZ95547.1"/>
    </source>
</evidence>
<organism evidence="3 4">
    <name type="scientific">Enhydrobacter aerosaccus</name>
    <dbReference type="NCBI Taxonomy" id="225324"/>
    <lineage>
        <taxon>Bacteria</taxon>
        <taxon>Pseudomonadati</taxon>
        <taxon>Pseudomonadota</taxon>
        <taxon>Alphaproteobacteria</taxon>
        <taxon>Hyphomicrobiales</taxon>
        <taxon>Enhydrobacter</taxon>
    </lineage>
</organism>
<gene>
    <name evidence="3" type="ORF">SAMN02745126_03035</name>
</gene>
<dbReference type="EMBL" id="FUWJ01000002">
    <property type="protein sequence ID" value="SJZ95547.1"/>
    <property type="molecule type" value="Genomic_DNA"/>
</dbReference>
<keyword evidence="1" id="KW-0472">Membrane</keyword>
<evidence type="ECO:0000259" key="2">
    <source>
        <dbReference type="Pfam" id="PF06568"/>
    </source>
</evidence>
<keyword evidence="4" id="KW-1185">Reference proteome</keyword>
<evidence type="ECO:0000256" key="1">
    <source>
        <dbReference type="SAM" id="Phobius"/>
    </source>
</evidence>
<reference evidence="4" key="1">
    <citation type="submission" date="2017-02" db="EMBL/GenBank/DDBJ databases">
        <authorList>
            <person name="Varghese N."/>
            <person name="Submissions S."/>
        </authorList>
    </citation>
    <scope>NUCLEOTIDE SEQUENCE [LARGE SCALE GENOMIC DNA]</scope>
    <source>
        <strain evidence="4">ATCC 27094</strain>
    </source>
</reference>
<name>A0A1T4PW68_9HYPH</name>
<feature type="transmembrane region" description="Helical" evidence="1">
    <location>
        <begin position="20"/>
        <end position="39"/>
    </location>
</feature>